<dbReference type="EMBL" id="MVBO01000022">
    <property type="protein sequence ID" value="OZJ05143.1"/>
    <property type="molecule type" value="Genomic_DNA"/>
</dbReference>
<feature type="compositionally biased region" description="Basic and acidic residues" evidence="1">
    <location>
        <begin position="46"/>
        <end position="57"/>
    </location>
</feature>
<keyword evidence="3" id="KW-1185">Reference proteome</keyword>
<gene>
    <name evidence="2" type="ORF">BZG36_01393</name>
</gene>
<dbReference type="PANTHER" id="PTHR39398">
    <property type="entry name" value="YALI0F14311P"/>
    <property type="match status" value="1"/>
</dbReference>
<evidence type="ECO:0000256" key="1">
    <source>
        <dbReference type="SAM" id="MobiDB-lite"/>
    </source>
</evidence>
<proteinExistence type="predicted"/>
<dbReference type="OrthoDB" id="2440200at2759"/>
<name>A0A261Y3G1_9FUNG</name>
<dbReference type="AlphaFoldDB" id="A0A261Y3G1"/>
<sequence>MNRKQGRGGRGQGRGRSFRGEGSRALSTDANTAGSTSGLKKSTRNWTRESDRSQHVHELPLVSRSGWESTEGLQNREKQNELFSYIQERQKLWIDKAGPLDEHHRIQNHTMILREEAGSIILLHRKLREGLVASRFAHGDYTFAQAAFEQASIWNALCEDQGELVKSLTGLVDDIYPSMDSPPSTASEYISLLMLHYVCHSSKLMSAYSLLDHPCLRDNKDHNNDLHIRYATQILQCRIHYDYTTYFRLVENAPTPAHAMISRDMARDMQRLACSIIGKSYRCASIPWLSQLLSIVTEQTVETVKRHLERGVERIDDDEFIWFKKALVPRA</sequence>
<evidence type="ECO:0000313" key="3">
    <source>
        <dbReference type="Proteomes" id="UP000242875"/>
    </source>
</evidence>
<reference evidence="2 3" key="1">
    <citation type="journal article" date="2017" name="Mycologia">
        <title>Bifiguratus adelaidae, gen. et sp. nov., a new member of Mucoromycotina in endophytic and soil-dwelling habitats.</title>
        <authorList>
            <person name="Torres-Cruz T.J."/>
            <person name="Billingsley Tobias T.L."/>
            <person name="Almatruk M."/>
            <person name="Hesse C."/>
            <person name="Kuske C.R."/>
            <person name="Desiro A."/>
            <person name="Benucci G.M."/>
            <person name="Bonito G."/>
            <person name="Stajich J.E."/>
            <person name="Dunlap C."/>
            <person name="Arnold A.E."/>
            <person name="Porras-Alfaro A."/>
        </authorList>
    </citation>
    <scope>NUCLEOTIDE SEQUENCE [LARGE SCALE GENOMIC DNA]</scope>
    <source>
        <strain evidence="2 3">AZ0501</strain>
    </source>
</reference>
<evidence type="ECO:0000313" key="2">
    <source>
        <dbReference type="EMBL" id="OZJ05143.1"/>
    </source>
</evidence>
<feature type="compositionally biased region" description="Polar residues" evidence="1">
    <location>
        <begin position="25"/>
        <end position="40"/>
    </location>
</feature>
<comment type="caution">
    <text evidence="2">The sequence shown here is derived from an EMBL/GenBank/DDBJ whole genome shotgun (WGS) entry which is preliminary data.</text>
</comment>
<accession>A0A261Y3G1</accession>
<organism evidence="2 3">
    <name type="scientific">Bifiguratus adelaidae</name>
    <dbReference type="NCBI Taxonomy" id="1938954"/>
    <lineage>
        <taxon>Eukaryota</taxon>
        <taxon>Fungi</taxon>
        <taxon>Fungi incertae sedis</taxon>
        <taxon>Mucoromycota</taxon>
        <taxon>Mucoromycotina</taxon>
        <taxon>Endogonomycetes</taxon>
        <taxon>Endogonales</taxon>
        <taxon>Endogonales incertae sedis</taxon>
        <taxon>Bifiguratus</taxon>
    </lineage>
</organism>
<dbReference type="Gene3D" id="1.25.40.990">
    <property type="match status" value="1"/>
</dbReference>
<feature type="region of interest" description="Disordered" evidence="1">
    <location>
        <begin position="1"/>
        <end position="57"/>
    </location>
</feature>
<dbReference type="PANTHER" id="PTHR39398:SF1">
    <property type="entry name" value="CSN8_PSMD8_EIF3K DOMAIN-CONTAINING PROTEIN"/>
    <property type="match status" value="1"/>
</dbReference>
<protein>
    <submittedName>
        <fullName evidence="2">Uncharacterized protein</fullName>
    </submittedName>
</protein>
<dbReference type="Proteomes" id="UP000242875">
    <property type="component" value="Unassembled WGS sequence"/>
</dbReference>